<feature type="transmembrane region" description="Helical" evidence="2">
    <location>
        <begin position="81"/>
        <end position="100"/>
    </location>
</feature>
<gene>
    <name evidence="4" type="ORF">BKG61_10395</name>
</gene>
<feature type="compositionally biased region" description="Basic residues" evidence="1">
    <location>
        <begin position="377"/>
        <end position="393"/>
    </location>
</feature>
<accession>A0A1Q9W6G8</accession>
<feature type="compositionally biased region" description="Basic and acidic residues" evidence="1">
    <location>
        <begin position="302"/>
        <end position="339"/>
    </location>
</feature>
<dbReference type="Proteomes" id="UP000179636">
    <property type="component" value="Unassembled WGS sequence"/>
</dbReference>
<evidence type="ECO:0000256" key="2">
    <source>
        <dbReference type="SAM" id="Phobius"/>
    </source>
</evidence>
<name>A0A1Q9W6G8_9MYCO</name>
<dbReference type="AlphaFoldDB" id="A0A1Q9W6G8"/>
<keyword evidence="2" id="KW-0472">Membrane</keyword>
<dbReference type="RefSeq" id="WP_070944676.1">
    <property type="nucleotide sequence ID" value="NZ_MLCL01000079.1"/>
</dbReference>
<feature type="region of interest" description="Disordered" evidence="1">
    <location>
        <begin position="186"/>
        <end position="400"/>
    </location>
</feature>
<sequence>MSGQRAQSAVPADHRSVHPRFAGVPWWGAVLIAVTATAIGFAFDAGSGDRELSAVFAVCYSLGCLAAVLLVQQAGLFTAVIQPPLILFVAVPGAYFLFHGDQMGGMKDLAINCGYPLIERFPLMLFLSAAVLLIGLGRWYVGLTSHRGTDEAESADSARAKPAMATPMAGIVSSVTEKLSGLVLRKPATVSTRRDRTAQSDAAADAPPRRRPSERPRRRRPPGTEPGAGAAGAAAPASGRPRGERRPTKRAAAAPRPRPSRRVGDDLGSELDGAVPERPRRPRPPRAAEPGTGEPRRRVRTQPREPREPRKQPPPERRDTGGFDAGRERPQRPRRRFDDYQPFEDSFDPPTGSGRSTHHPVSRVRYRGSEDEDHRVEHRTRPRAPKRTATRGRHSWDYDD</sequence>
<dbReference type="InterPro" id="IPR046672">
    <property type="entry name" value="DUF6542"/>
</dbReference>
<feature type="compositionally biased region" description="Basic and acidic residues" evidence="1">
    <location>
        <begin position="367"/>
        <end position="376"/>
    </location>
</feature>
<feature type="compositionally biased region" description="Low complexity" evidence="1">
    <location>
        <begin position="225"/>
        <end position="240"/>
    </location>
</feature>
<dbReference type="EMBL" id="MLHV01000007">
    <property type="protein sequence ID" value="OHU01417.1"/>
    <property type="molecule type" value="Genomic_DNA"/>
</dbReference>
<feature type="transmembrane region" description="Helical" evidence="2">
    <location>
        <begin position="121"/>
        <end position="141"/>
    </location>
</feature>
<evidence type="ECO:0000256" key="1">
    <source>
        <dbReference type="SAM" id="MobiDB-lite"/>
    </source>
</evidence>
<feature type="transmembrane region" description="Helical" evidence="2">
    <location>
        <begin position="55"/>
        <end position="75"/>
    </location>
</feature>
<feature type="domain" description="DUF6542" evidence="3">
    <location>
        <begin position="23"/>
        <end position="141"/>
    </location>
</feature>
<dbReference type="Pfam" id="PF20177">
    <property type="entry name" value="DUF6542"/>
    <property type="match status" value="1"/>
</dbReference>
<dbReference type="STRING" id="1908205.BKG60_22900"/>
<keyword evidence="5" id="KW-1185">Reference proteome</keyword>
<proteinExistence type="predicted"/>
<feature type="transmembrane region" description="Helical" evidence="2">
    <location>
        <begin position="24"/>
        <end position="43"/>
    </location>
</feature>
<organism evidence="4 5">
    <name type="scientific">Mycobacterium syngnathidarum</name>
    <dbReference type="NCBI Taxonomy" id="1908205"/>
    <lineage>
        <taxon>Bacteria</taxon>
        <taxon>Bacillati</taxon>
        <taxon>Actinomycetota</taxon>
        <taxon>Actinomycetes</taxon>
        <taxon>Mycobacteriales</taxon>
        <taxon>Mycobacteriaceae</taxon>
        <taxon>Mycobacterium</taxon>
    </lineage>
</organism>
<evidence type="ECO:0000313" key="4">
    <source>
        <dbReference type="EMBL" id="OHU01417.1"/>
    </source>
</evidence>
<comment type="caution">
    <text evidence="4">The sequence shown here is derived from an EMBL/GenBank/DDBJ whole genome shotgun (WGS) entry which is preliminary data.</text>
</comment>
<keyword evidence="2" id="KW-1133">Transmembrane helix</keyword>
<accession>A0A1S1K392</accession>
<feature type="compositionally biased region" description="Basic residues" evidence="1">
    <location>
        <begin position="356"/>
        <end position="366"/>
    </location>
</feature>
<evidence type="ECO:0000313" key="5">
    <source>
        <dbReference type="Proteomes" id="UP000179636"/>
    </source>
</evidence>
<evidence type="ECO:0000259" key="3">
    <source>
        <dbReference type="Pfam" id="PF20177"/>
    </source>
</evidence>
<reference evidence="4 5" key="1">
    <citation type="submission" date="2016-10" db="EMBL/GenBank/DDBJ databases">
        <title>Evaluation of Human, Animal and Environmental Mycobacterium chelonae Isolates by Core Genome Phylogenomic Analysis, Targeted Gene Comparison, and Anti-microbial Susceptibility Patterns: A Tale of Mistaken Identities.</title>
        <authorList>
            <person name="Fogelson S.B."/>
            <person name="Camus A.C."/>
            <person name="Lorenz W."/>
            <person name="Vasireddy R."/>
            <person name="Vasireddy S."/>
            <person name="Smith T."/>
            <person name="Brown-Elliott B.A."/>
            <person name="Wallace R.J.Jr."/>
            <person name="Hasan N.A."/>
            <person name="Reischl U."/>
            <person name="Sanchez S."/>
        </authorList>
    </citation>
    <scope>NUCLEOTIDE SEQUENCE [LARGE SCALE GENOMIC DNA]</scope>
    <source>
        <strain evidence="4 5">24999</strain>
    </source>
</reference>
<protein>
    <recommendedName>
        <fullName evidence="3">DUF6542 domain-containing protein</fullName>
    </recommendedName>
</protein>
<keyword evidence="2" id="KW-0812">Transmembrane</keyword>